<reference evidence="3" key="1">
    <citation type="journal article" date="2019" name="Int. J. Syst. Evol. Microbiol.">
        <title>The Global Catalogue of Microorganisms (GCM) 10K type strain sequencing project: providing services to taxonomists for standard genome sequencing and annotation.</title>
        <authorList>
            <consortium name="The Broad Institute Genomics Platform"/>
            <consortium name="The Broad Institute Genome Sequencing Center for Infectious Disease"/>
            <person name="Wu L."/>
            <person name="Ma J."/>
        </authorList>
    </citation>
    <scope>NUCLEOTIDE SEQUENCE [LARGE SCALE GENOMIC DNA]</scope>
    <source>
        <strain evidence="3">JCM 4594</strain>
    </source>
</reference>
<name>A0ABQ2ZK53_9ACTN</name>
<evidence type="ECO:0000256" key="1">
    <source>
        <dbReference type="SAM" id="MobiDB-lite"/>
    </source>
</evidence>
<organism evidence="2 3">
    <name type="scientific">Streptomyces xanthochromogenes</name>
    <dbReference type="NCBI Taxonomy" id="67384"/>
    <lineage>
        <taxon>Bacteria</taxon>
        <taxon>Bacillati</taxon>
        <taxon>Actinomycetota</taxon>
        <taxon>Actinomycetes</taxon>
        <taxon>Kitasatosporales</taxon>
        <taxon>Streptomycetaceae</taxon>
        <taxon>Streptomyces</taxon>
    </lineage>
</organism>
<keyword evidence="3" id="KW-1185">Reference proteome</keyword>
<sequence>MWGLLAMPPIWERVGDESQVTDSCSGVKVMTDQEFEALMAQAKAAARRIRFPAPPPPEDEDYTHRSQHAEFGAAAH</sequence>
<comment type="caution">
    <text evidence="2">The sequence shown here is derived from an EMBL/GenBank/DDBJ whole genome shotgun (WGS) entry which is preliminary data.</text>
</comment>
<proteinExistence type="predicted"/>
<feature type="region of interest" description="Disordered" evidence="1">
    <location>
        <begin position="50"/>
        <end position="76"/>
    </location>
</feature>
<protein>
    <submittedName>
        <fullName evidence="2">Uncharacterized protein</fullName>
    </submittedName>
</protein>
<gene>
    <name evidence="2" type="ORF">GCM10010326_08380</name>
</gene>
<dbReference type="EMBL" id="BMUU01000001">
    <property type="protein sequence ID" value="GGY18138.1"/>
    <property type="molecule type" value="Genomic_DNA"/>
</dbReference>
<evidence type="ECO:0000313" key="2">
    <source>
        <dbReference type="EMBL" id="GGY18138.1"/>
    </source>
</evidence>
<accession>A0ABQ2ZK53</accession>
<dbReference type="Proteomes" id="UP000600946">
    <property type="component" value="Unassembled WGS sequence"/>
</dbReference>
<evidence type="ECO:0000313" key="3">
    <source>
        <dbReference type="Proteomes" id="UP000600946"/>
    </source>
</evidence>